<keyword evidence="3" id="KW-1185">Reference proteome</keyword>
<keyword evidence="1" id="KW-1133">Transmembrane helix</keyword>
<sequence>MAGRFPDDLPPLDGLVSVNISHNNFSGTVPAAAVRRFGQSAFFQAGNALQVIEDGAPSSGKKRNRAVVIALISAGAAVTAAALAFVTWFQTYPT</sequence>
<gene>
    <name evidence="2" type="ORF">GQ55_1G099800</name>
</gene>
<evidence type="ECO:0000313" key="2">
    <source>
        <dbReference type="EMBL" id="PUZ74854.1"/>
    </source>
</evidence>
<evidence type="ECO:0008006" key="4">
    <source>
        <dbReference type="Google" id="ProtNLM"/>
    </source>
</evidence>
<dbReference type="AlphaFoldDB" id="A0A2T7F469"/>
<dbReference type="OrthoDB" id="1394818at2759"/>
<evidence type="ECO:0000313" key="3">
    <source>
        <dbReference type="Proteomes" id="UP000244336"/>
    </source>
</evidence>
<keyword evidence="1" id="KW-0812">Transmembrane</keyword>
<keyword evidence="1" id="KW-0472">Membrane</keyword>
<proteinExistence type="predicted"/>
<evidence type="ECO:0000256" key="1">
    <source>
        <dbReference type="SAM" id="Phobius"/>
    </source>
</evidence>
<reference evidence="2 3" key="1">
    <citation type="submission" date="2018-04" db="EMBL/GenBank/DDBJ databases">
        <title>WGS assembly of Panicum hallii var. hallii HAL2.</title>
        <authorList>
            <person name="Lovell J."/>
            <person name="Jenkins J."/>
            <person name="Lowry D."/>
            <person name="Mamidi S."/>
            <person name="Sreedasyam A."/>
            <person name="Weng X."/>
            <person name="Barry K."/>
            <person name="Bonette J."/>
            <person name="Campitelli B."/>
            <person name="Daum C."/>
            <person name="Gordon S."/>
            <person name="Gould B."/>
            <person name="Lipzen A."/>
            <person name="MacQueen A."/>
            <person name="Palacio-Mejia J."/>
            <person name="Plott C."/>
            <person name="Shakirov E."/>
            <person name="Shu S."/>
            <person name="Yoshinaga Y."/>
            <person name="Zane M."/>
            <person name="Rokhsar D."/>
            <person name="Grimwood J."/>
            <person name="Schmutz J."/>
            <person name="Juenger T."/>
        </authorList>
    </citation>
    <scope>NUCLEOTIDE SEQUENCE [LARGE SCALE GENOMIC DNA]</scope>
    <source>
        <strain evidence="3">cv. HAL2</strain>
    </source>
</reference>
<feature type="transmembrane region" description="Helical" evidence="1">
    <location>
        <begin position="66"/>
        <end position="89"/>
    </location>
</feature>
<dbReference type="EMBL" id="CM009749">
    <property type="protein sequence ID" value="PUZ74854.1"/>
    <property type="molecule type" value="Genomic_DNA"/>
</dbReference>
<accession>A0A2T7F469</accession>
<organism evidence="2 3">
    <name type="scientific">Panicum hallii var. hallii</name>
    <dbReference type="NCBI Taxonomy" id="1504633"/>
    <lineage>
        <taxon>Eukaryota</taxon>
        <taxon>Viridiplantae</taxon>
        <taxon>Streptophyta</taxon>
        <taxon>Embryophyta</taxon>
        <taxon>Tracheophyta</taxon>
        <taxon>Spermatophyta</taxon>
        <taxon>Magnoliopsida</taxon>
        <taxon>Liliopsida</taxon>
        <taxon>Poales</taxon>
        <taxon>Poaceae</taxon>
        <taxon>PACMAD clade</taxon>
        <taxon>Panicoideae</taxon>
        <taxon>Panicodae</taxon>
        <taxon>Paniceae</taxon>
        <taxon>Panicinae</taxon>
        <taxon>Panicum</taxon>
        <taxon>Panicum sect. Panicum</taxon>
    </lineage>
</organism>
<protein>
    <recommendedName>
        <fullName evidence="4">Leucine-rich repeat-containing N-terminal plant-type domain-containing protein</fullName>
    </recommendedName>
</protein>
<dbReference type="STRING" id="1504633.A0A2T7F469"/>
<dbReference type="Proteomes" id="UP000244336">
    <property type="component" value="Chromosome 1"/>
</dbReference>
<name>A0A2T7F469_9POAL</name>
<dbReference type="Gramene" id="PUZ74854">
    <property type="protein sequence ID" value="PUZ74854"/>
    <property type="gene ID" value="GQ55_1G099800"/>
</dbReference>